<dbReference type="InterPro" id="IPR050680">
    <property type="entry name" value="YpeA/RimI_acetyltransf"/>
</dbReference>
<dbReference type="InterPro" id="IPR013653">
    <property type="entry name" value="GCN5-like_dom"/>
</dbReference>
<keyword evidence="5" id="KW-1185">Reference proteome</keyword>
<organism evidence="4 5">
    <name type="scientific">Nonomuraea salmonea</name>
    <dbReference type="NCBI Taxonomy" id="46181"/>
    <lineage>
        <taxon>Bacteria</taxon>
        <taxon>Bacillati</taxon>
        <taxon>Actinomycetota</taxon>
        <taxon>Actinomycetes</taxon>
        <taxon>Streptosporangiales</taxon>
        <taxon>Streptosporangiaceae</taxon>
        <taxon>Nonomuraea</taxon>
    </lineage>
</organism>
<evidence type="ECO:0000256" key="2">
    <source>
        <dbReference type="ARBA" id="ARBA00023315"/>
    </source>
</evidence>
<feature type="domain" description="N-acetyltransferase" evidence="3">
    <location>
        <begin position="112"/>
        <end position="242"/>
    </location>
</feature>
<dbReference type="RefSeq" id="WP_379484693.1">
    <property type="nucleotide sequence ID" value="NZ_JBHMCF010000041.1"/>
</dbReference>
<evidence type="ECO:0000313" key="4">
    <source>
        <dbReference type="EMBL" id="MFB9475294.1"/>
    </source>
</evidence>
<protein>
    <submittedName>
        <fullName evidence="4">GNAT family N-acetyltransferase</fullName>
    </submittedName>
</protein>
<dbReference type="EMBL" id="JBHMCF010000041">
    <property type="protein sequence ID" value="MFB9475294.1"/>
    <property type="molecule type" value="Genomic_DNA"/>
</dbReference>
<reference evidence="4 5" key="1">
    <citation type="submission" date="2024-09" db="EMBL/GenBank/DDBJ databases">
        <authorList>
            <person name="Sun Q."/>
            <person name="Mori K."/>
        </authorList>
    </citation>
    <scope>NUCLEOTIDE SEQUENCE [LARGE SCALE GENOMIC DNA]</scope>
    <source>
        <strain evidence="4 5">JCM 3324</strain>
    </source>
</reference>
<dbReference type="SUPFAM" id="SSF55729">
    <property type="entry name" value="Acyl-CoA N-acyltransferases (Nat)"/>
    <property type="match status" value="1"/>
</dbReference>
<name>A0ABV5NYA8_9ACTN</name>
<dbReference type="Gene3D" id="3.40.630.30">
    <property type="match status" value="1"/>
</dbReference>
<proteinExistence type="predicted"/>
<dbReference type="PROSITE" id="PS51186">
    <property type="entry name" value="GNAT"/>
    <property type="match status" value="1"/>
</dbReference>
<dbReference type="InterPro" id="IPR016181">
    <property type="entry name" value="Acyl_CoA_acyltransferase"/>
</dbReference>
<accession>A0ABV5NYA8</accession>
<evidence type="ECO:0000259" key="3">
    <source>
        <dbReference type="PROSITE" id="PS51186"/>
    </source>
</evidence>
<keyword evidence="2" id="KW-0012">Acyltransferase</keyword>
<gene>
    <name evidence="4" type="ORF">ACFFR3_37895</name>
</gene>
<dbReference type="CDD" id="cd04301">
    <property type="entry name" value="NAT_SF"/>
    <property type="match status" value="1"/>
</dbReference>
<evidence type="ECO:0000256" key="1">
    <source>
        <dbReference type="ARBA" id="ARBA00022679"/>
    </source>
</evidence>
<evidence type="ECO:0000313" key="5">
    <source>
        <dbReference type="Proteomes" id="UP001589568"/>
    </source>
</evidence>
<dbReference type="PANTHER" id="PTHR43420">
    <property type="entry name" value="ACETYLTRANSFERASE"/>
    <property type="match status" value="1"/>
</dbReference>
<dbReference type="PANTHER" id="PTHR43420:SF3">
    <property type="entry name" value="N-ACETYLTRANSFERASE DOMAIN-CONTAINING PROTEIN"/>
    <property type="match status" value="1"/>
</dbReference>
<keyword evidence="1" id="KW-0808">Transferase</keyword>
<comment type="caution">
    <text evidence="4">The sequence shown here is derived from an EMBL/GenBank/DDBJ whole genome shotgun (WGS) entry which is preliminary data.</text>
</comment>
<dbReference type="Proteomes" id="UP001589568">
    <property type="component" value="Unassembled WGS sequence"/>
</dbReference>
<dbReference type="Pfam" id="PF08445">
    <property type="entry name" value="FR47"/>
    <property type="match status" value="1"/>
</dbReference>
<dbReference type="InterPro" id="IPR000182">
    <property type="entry name" value="GNAT_dom"/>
</dbReference>
<sequence length="242" mass="25334">MTAPTSPCVALHASPPAGPLDDPVRAALLGTHAHLAEQRGRVLRYPLDVSPFVSLPPDPGPADWADAAALAGADGTVVMTGPAPAPPADVAESMLIPGVQLTGEHVAGAHDDAVVRLGPADVPEMLDLVARTQPGPFLLRTVELGVYLGIRRGGALVAMAGERFRPPGWTEISAVCTDPAHQGQGLARRLVLAIVAGVKERGEQPFLHAADTNTGAIRLYERLGFRLRRPVEFRVVKLPPAA</sequence>